<dbReference type="NCBIfam" id="TIGR00420">
    <property type="entry name" value="trmU"/>
    <property type="match status" value="1"/>
</dbReference>
<dbReference type="PANTHER" id="PTHR11933:SF5">
    <property type="entry name" value="MITOCHONDRIAL TRNA-SPECIFIC 2-THIOURIDYLASE 1"/>
    <property type="match status" value="1"/>
</dbReference>
<dbReference type="AlphaFoldDB" id="A0A6V8MPS0"/>
<feature type="domain" description="tRNA-specific 2-thiouridylase MnmA-like C-terminal" evidence="10">
    <location>
        <begin position="284"/>
        <end position="358"/>
    </location>
</feature>
<feature type="region of interest" description="Interaction with tRNA" evidence="9">
    <location>
        <begin position="309"/>
        <end position="310"/>
    </location>
</feature>
<dbReference type="Proteomes" id="UP000556026">
    <property type="component" value="Unassembled WGS sequence"/>
</dbReference>
<keyword evidence="5 9" id="KW-0067">ATP-binding</keyword>
<comment type="subcellular location">
    <subcellularLocation>
        <location evidence="9">Cytoplasm</location>
    </subcellularLocation>
</comment>
<gene>
    <name evidence="12" type="primary">mnmA_2</name>
    <name evidence="9" type="synonym">mnmA</name>
    <name evidence="12" type="ORF">GMST_42120</name>
</gene>
<organism evidence="12 13">
    <name type="scientific">Geomonas silvestris</name>
    <dbReference type="NCBI Taxonomy" id="2740184"/>
    <lineage>
        <taxon>Bacteria</taxon>
        <taxon>Pseudomonadati</taxon>
        <taxon>Thermodesulfobacteriota</taxon>
        <taxon>Desulfuromonadia</taxon>
        <taxon>Geobacterales</taxon>
        <taxon>Geobacteraceae</taxon>
        <taxon>Geomonas</taxon>
    </lineage>
</organism>
<dbReference type="InterPro" id="IPR004506">
    <property type="entry name" value="MnmA-like"/>
</dbReference>
<dbReference type="Gene3D" id="3.40.50.620">
    <property type="entry name" value="HUPs"/>
    <property type="match status" value="1"/>
</dbReference>
<feature type="disulfide bond" description="Alternate" evidence="9">
    <location>
        <begin position="108"/>
        <end position="205"/>
    </location>
</feature>
<dbReference type="FunFam" id="3.40.50.620:FF:000115">
    <property type="entry name" value="tRNA-specific 2-thiouridylase MnmA"/>
    <property type="match status" value="1"/>
</dbReference>
<feature type="binding site" evidence="9">
    <location>
        <position position="132"/>
    </location>
    <ligand>
        <name>ATP</name>
        <dbReference type="ChEBI" id="CHEBI:30616"/>
    </ligand>
</feature>
<keyword evidence="6 9" id="KW-0694">RNA-binding</keyword>
<evidence type="ECO:0000313" key="13">
    <source>
        <dbReference type="Proteomes" id="UP000556026"/>
    </source>
</evidence>
<dbReference type="GO" id="GO:0103016">
    <property type="term" value="F:tRNA-uridine 2-sulfurtransferase activity"/>
    <property type="evidence" value="ECO:0007669"/>
    <property type="project" value="UniProtKB-EC"/>
</dbReference>
<comment type="caution">
    <text evidence="9">Lacks conserved residue(s) required for the propagation of feature annotation.</text>
</comment>
<keyword evidence="4 9" id="KW-0547">Nucleotide-binding</keyword>
<evidence type="ECO:0000256" key="9">
    <source>
        <dbReference type="HAMAP-Rule" id="MF_00144"/>
    </source>
</evidence>
<dbReference type="EC" id="2.8.1.13" evidence="9"/>
<dbReference type="GO" id="GO:0002143">
    <property type="term" value="P:tRNA wobble position uridine thiolation"/>
    <property type="evidence" value="ECO:0007669"/>
    <property type="project" value="TreeGrafter"/>
</dbReference>
<feature type="site" description="Interaction with tRNA" evidence="9">
    <location>
        <position position="133"/>
    </location>
</feature>
<dbReference type="GO" id="GO:0000049">
    <property type="term" value="F:tRNA binding"/>
    <property type="evidence" value="ECO:0007669"/>
    <property type="project" value="UniProtKB-KW"/>
</dbReference>
<keyword evidence="2 9" id="KW-0808">Transferase</keyword>
<dbReference type="NCBIfam" id="NF001138">
    <property type="entry name" value="PRK00143.1"/>
    <property type="match status" value="1"/>
</dbReference>
<feature type="binding site" evidence="9">
    <location>
        <position position="39"/>
    </location>
    <ligand>
        <name>ATP</name>
        <dbReference type="ChEBI" id="CHEBI:30616"/>
    </ligand>
</feature>
<name>A0A6V8MPS0_9BACT</name>
<feature type="binding site" evidence="9">
    <location>
        <begin position="13"/>
        <end position="20"/>
    </location>
    <ligand>
        <name>ATP</name>
        <dbReference type="ChEBI" id="CHEBI:30616"/>
    </ligand>
</feature>
<evidence type="ECO:0000313" key="12">
    <source>
        <dbReference type="EMBL" id="GFO61887.1"/>
    </source>
</evidence>
<dbReference type="InterPro" id="IPR046885">
    <property type="entry name" value="MnmA-like_C"/>
</dbReference>
<dbReference type="Gene3D" id="2.30.30.280">
    <property type="entry name" value="Adenine nucleotide alpha hydrolases-like domains"/>
    <property type="match status" value="1"/>
</dbReference>
<protein>
    <recommendedName>
        <fullName evidence="9">tRNA-specific 2-thiouridylase MnmA</fullName>
        <ecNumber evidence="9">2.8.1.13</ecNumber>
    </recommendedName>
</protein>
<keyword evidence="13" id="KW-1185">Reference proteome</keyword>
<dbReference type="RefSeq" id="WP_183356671.1">
    <property type="nucleotide sequence ID" value="NZ_BLXX01000022.1"/>
</dbReference>
<evidence type="ECO:0000256" key="4">
    <source>
        <dbReference type="ARBA" id="ARBA00022741"/>
    </source>
</evidence>
<feature type="site" description="Interaction with tRNA" evidence="9">
    <location>
        <position position="342"/>
    </location>
</feature>
<dbReference type="CDD" id="cd01998">
    <property type="entry name" value="MnmA_TRMU-like"/>
    <property type="match status" value="1"/>
</dbReference>
<keyword evidence="9" id="KW-0963">Cytoplasm</keyword>
<accession>A0A6V8MPS0</accession>
<feature type="region of interest" description="Interaction with tRNA" evidence="9">
    <location>
        <begin position="155"/>
        <end position="157"/>
    </location>
</feature>
<dbReference type="FunFam" id="2.30.30.280:FF:000001">
    <property type="entry name" value="tRNA-specific 2-thiouridylase MnmA"/>
    <property type="match status" value="1"/>
</dbReference>
<keyword evidence="3 9" id="KW-0819">tRNA processing</keyword>
<comment type="catalytic activity">
    <reaction evidence="8 9">
        <text>S-sulfanyl-L-cysteinyl-[protein] + uridine(34) in tRNA + AH2 + ATP = 2-thiouridine(34) in tRNA + L-cysteinyl-[protein] + A + AMP + diphosphate + H(+)</text>
        <dbReference type="Rhea" id="RHEA:47032"/>
        <dbReference type="Rhea" id="RHEA-COMP:10131"/>
        <dbReference type="Rhea" id="RHEA-COMP:11726"/>
        <dbReference type="Rhea" id="RHEA-COMP:11727"/>
        <dbReference type="Rhea" id="RHEA-COMP:11728"/>
        <dbReference type="ChEBI" id="CHEBI:13193"/>
        <dbReference type="ChEBI" id="CHEBI:15378"/>
        <dbReference type="ChEBI" id="CHEBI:17499"/>
        <dbReference type="ChEBI" id="CHEBI:29950"/>
        <dbReference type="ChEBI" id="CHEBI:30616"/>
        <dbReference type="ChEBI" id="CHEBI:33019"/>
        <dbReference type="ChEBI" id="CHEBI:61963"/>
        <dbReference type="ChEBI" id="CHEBI:65315"/>
        <dbReference type="ChEBI" id="CHEBI:87170"/>
        <dbReference type="ChEBI" id="CHEBI:456215"/>
        <dbReference type="EC" id="2.8.1.13"/>
    </reaction>
</comment>
<keyword evidence="7 9" id="KW-1015">Disulfide bond</keyword>
<keyword evidence="1 9" id="KW-0820">tRNA-binding</keyword>
<dbReference type="Pfam" id="PF20258">
    <property type="entry name" value="tRNA_Me_trans_C"/>
    <property type="match status" value="1"/>
</dbReference>
<proteinExistence type="inferred from homology"/>
<dbReference type="Pfam" id="PF03054">
    <property type="entry name" value="tRNA_Me_trans"/>
    <property type="match status" value="1"/>
</dbReference>
<dbReference type="HAMAP" id="MF_00144">
    <property type="entry name" value="tRNA_thiouridyl_MnmA"/>
    <property type="match status" value="1"/>
</dbReference>
<evidence type="ECO:0000256" key="6">
    <source>
        <dbReference type="ARBA" id="ARBA00022884"/>
    </source>
</evidence>
<sequence>MSVTADKKRVLVAMSGGVDSSVGAALLKEQGHEVIGVSLQLYERPESVNPGGRTCCSLTDVMDAARVAKRLGIPFEVIDLRQRFKELVMDNFVDEYRAGRTPNPCARCNERIKFGILFDMLAGLGAELLATGHYARIEKDPQGLYQLSKGLDPGKDQTYFLFGMQQEHLARTIFPVGHLEKPQVRELAERFNLPTARKQESQEICFIPDDDYVRFLEENGIPARPGEIVDASGAKLGSHDGIHHFTVGQRRGLGIAWREPLYVTALEAESARVVVGPRPELLRRALLADQATWTGAPISGVFQGSCAIRYRQKPFPCTARFQEDGRLMVEFKEPQHSVTPGQAVVLYDGDRVIGGAWIIAPAA</sequence>
<evidence type="ECO:0000256" key="1">
    <source>
        <dbReference type="ARBA" id="ARBA00022555"/>
    </source>
</evidence>
<dbReference type="EMBL" id="BLXX01000022">
    <property type="protein sequence ID" value="GFO61887.1"/>
    <property type="molecule type" value="Genomic_DNA"/>
</dbReference>
<dbReference type="SUPFAM" id="SSF52402">
    <property type="entry name" value="Adenine nucleotide alpha hydrolases-like"/>
    <property type="match status" value="1"/>
</dbReference>
<dbReference type="InterPro" id="IPR023382">
    <property type="entry name" value="MnmA-like_central_sf"/>
</dbReference>
<evidence type="ECO:0000256" key="8">
    <source>
        <dbReference type="ARBA" id="ARBA00051542"/>
    </source>
</evidence>
<dbReference type="GO" id="GO:0005524">
    <property type="term" value="F:ATP binding"/>
    <property type="evidence" value="ECO:0007669"/>
    <property type="project" value="UniProtKB-KW"/>
</dbReference>
<comment type="similarity">
    <text evidence="9">Belongs to the MnmA/TRMU family.</text>
</comment>
<dbReference type="InterPro" id="IPR014729">
    <property type="entry name" value="Rossmann-like_a/b/a_fold"/>
</dbReference>
<feature type="active site" description="Nucleophile" evidence="9">
    <location>
        <position position="108"/>
    </location>
</feature>
<feature type="active site" description="Cysteine persulfide intermediate" evidence="9">
    <location>
        <position position="205"/>
    </location>
</feature>
<evidence type="ECO:0000259" key="11">
    <source>
        <dbReference type="Pfam" id="PF20259"/>
    </source>
</evidence>
<dbReference type="Pfam" id="PF20259">
    <property type="entry name" value="tRNA_Me_trans_M"/>
    <property type="match status" value="1"/>
</dbReference>
<evidence type="ECO:0000256" key="2">
    <source>
        <dbReference type="ARBA" id="ARBA00022679"/>
    </source>
</evidence>
<dbReference type="GO" id="GO:0005737">
    <property type="term" value="C:cytoplasm"/>
    <property type="evidence" value="ECO:0007669"/>
    <property type="project" value="UniProtKB-SubCell"/>
</dbReference>
<evidence type="ECO:0000256" key="5">
    <source>
        <dbReference type="ARBA" id="ARBA00022840"/>
    </source>
</evidence>
<comment type="caution">
    <text evidence="12">The sequence shown here is derived from an EMBL/GenBank/DDBJ whole genome shotgun (WGS) entry which is preliminary data.</text>
</comment>
<reference evidence="13" key="1">
    <citation type="submission" date="2020-06" db="EMBL/GenBank/DDBJ databases">
        <title>Draft genomic sequence of Geomonas sp. Red330.</title>
        <authorList>
            <person name="Itoh H."/>
            <person name="Zhenxing X."/>
            <person name="Ushijima N."/>
            <person name="Masuda Y."/>
            <person name="Shiratori Y."/>
            <person name="Senoo K."/>
        </authorList>
    </citation>
    <scope>NUCLEOTIDE SEQUENCE [LARGE SCALE GENOMIC DNA]</scope>
    <source>
        <strain evidence="13">Red330</strain>
    </source>
</reference>
<dbReference type="PANTHER" id="PTHR11933">
    <property type="entry name" value="TRNA 5-METHYLAMINOMETHYL-2-THIOURIDYLATE -METHYLTRANSFERASE"/>
    <property type="match status" value="1"/>
</dbReference>
<feature type="domain" description="tRNA-specific 2-thiouridylase MnmA-like central" evidence="11">
    <location>
        <begin position="215"/>
        <end position="276"/>
    </location>
</feature>
<evidence type="ECO:0000259" key="10">
    <source>
        <dbReference type="Pfam" id="PF20258"/>
    </source>
</evidence>
<dbReference type="Gene3D" id="2.40.30.10">
    <property type="entry name" value="Translation factors"/>
    <property type="match status" value="1"/>
</dbReference>
<dbReference type="InterPro" id="IPR046884">
    <property type="entry name" value="MnmA-like_central"/>
</dbReference>
<evidence type="ECO:0000256" key="7">
    <source>
        <dbReference type="ARBA" id="ARBA00023157"/>
    </source>
</evidence>
<comment type="function">
    <text evidence="9">Catalyzes the 2-thiolation of uridine at the wobble position (U34) of tRNA, leading to the formation of s(2)U34.</text>
</comment>
<evidence type="ECO:0000256" key="3">
    <source>
        <dbReference type="ARBA" id="ARBA00022694"/>
    </source>
</evidence>